<feature type="signal peptide" evidence="6">
    <location>
        <begin position="1"/>
        <end position="20"/>
    </location>
</feature>
<dbReference type="PROSITE" id="PS51257">
    <property type="entry name" value="PROKAR_LIPOPROTEIN"/>
    <property type="match status" value="1"/>
</dbReference>
<dbReference type="SUPFAM" id="SSF49313">
    <property type="entry name" value="Cadherin-like"/>
    <property type="match status" value="1"/>
</dbReference>
<dbReference type="RefSeq" id="WP_148452575.1">
    <property type="nucleotide sequence ID" value="NZ_VSFC01000012.1"/>
</dbReference>
<evidence type="ECO:0000256" key="6">
    <source>
        <dbReference type="SAM" id="SignalP"/>
    </source>
</evidence>
<dbReference type="GO" id="GO:0005509">
    <property type="term" value="F:calcium ion binding"/>
    <property type="evidence" value="ECO:0007669"/>
    <property type="project" value="InterPro"/>
</dbReference>
<keyword evidence="3" id="KW-0964">Secreted</keyword>
<dbReference type="CDD" id="cd11304">
    <property type="entry name" value="Cadherin_repeat"/>
    <property type="match status" value="1"/>
</dbReference>
<dbReference type="GO" id="GO:0030313">
    <property type="term" value="C:cell envelope"/>
    <property type="evidence" value="ECO:0007669"/>
    <property type="project" value="UniProtKB-SubCell"/>
</dbReference>
<dbReference type="EMBL" id="VSFC01000012">
    <property type="protein sequence ID" value="TYA58875.1"/>
    <property type="molecule type" value="Genomic_DNA"/>
</dbReference>
<evidence type="ECO:0000256" key="1">
    <source>
        <dbReference type="ARBA" id="ARBA00004191"/>
    </source>
</evidence>
<evidence type="ECO:0000256" key="4">
    <source>
        <dbReference type="ARBA" id="ARBA00022729"/>
    </source>
</evidence>
<keyword evidence="4 6" id="KW-0732">Signal</keyword>
<dbReference type="GO" id="GO:0016020">
    <property type="term" value="C:membrane"/>
    <property type="evidence" value="ECO:0007669"/>
    <property type="project" value="InterPro"/>
</dbReference>
<dbReference type="InterPro" id="IPR051648">
    <property type="entry name" value="CWI-Assembly_Regulator"/>
</dbReference>
<dbReference type="PANTHER" id="PTHR31018:SF3">
    <property type="entry name" value="RECEPTOR PROTEIN-TYROSINE KINASE"/>
    <property type="match status" value="1"/>
</dbReference>
<dbReference type="AlphaFoldDB" id="A0A5D0GIN4"/>
<dbReference type="InterPro" id="IPR015919">
    <property type="entry name" value="Cadherin-like_sf"/>
</dbReference>
<dbReference type="OrthoDB" id="9765957at2"/>
<evidence type="ECO:0000256" key="2">
    <source>
        <dbReference type="ARBA" id="ARBA00022512"/>
    </source>
</evidence>
<sequence>MKYIFAICSLILLFSCSSDDIETTVTTNNFTTTIDENPTLNFVLGTIDGSTNNGSVTFSIQSESVDGALFINSSTGVLKVKDESLFDFETNPTITGKVKVANGTTSKLANVTINLNNLDDPHIGIGSWTLWGQLEVDLFGLNKYTEITGILYIDGQYNVNIPTYSLLPLIDLKKVGSLQIINNPSLTNLEGLNNVEIVTNGLRIQSNPLLTNINDLNSLSRVSGGFVIDLNNSLENLDGLNNLNKAFGGLSIYKNHSLVNIDGLYNLDQVTNQLNISNNYELFNFCGITNLIENGGLLGEYNTYFNGYDPTIQDILDGNCQM</sequence>
<reference evidence="7 8" key="1">
    <citation type="submission" date="2019-08" db="EMBL/GenBank/DDBJ databases">
        <title>Formosa sediminis sp. nov., isolated from marine sediment.</title>
        <authorList>
            <person name="Cao W.R."/>
        </authorList>
    </citation>
    <scope>NUCLEOTIDE SEQUENCE [LARGE SCALE GENOMIC DNA]</scope>
    <source>
        <strain evidence="7 8">1494</strain>
    </source>
</reference>
<comment type="subcellular location">
    <subcellularLocation>
        <location evidence="1">Secreted</location>
        <location evidence="1">Cell wall</location>
    </subcellularLocation>
</comment>
<evidence type="ECO:0000313" key="8">
    <source>
        <dbReference type="Proteomes" id="UP000324550"/>
    </source>
</evidence>
<feature type="chain" id="PRO_5022895386" evidence="6">
    <location>
        <begin position="21"/>
        <end position="322"/>
    </location>
</feature>
<accession>A0A5D0GIN4</accession>
<evidence type="ECO:0000256" key="3">
    <source>
        <dbReference type="ARBA" id="ARBA00022525"/>
    </source>
</evidence>
<dbReference type="Proteomes" id="UP000324550">
    <property type="component" value="Unassembled WGS sequence"/>
</dbReference>
<dbReference type="Gene3D" id="2.60.40.60">
    <property type="entry name" value="Cadherins"/>
    <property type="match status" value="1"/>
</dbReference>
<comment type="caution">
    <text evidence="7">The sequence shown here is derived from an EMBL/GenBank/DDBJ whole genome shotgun (WGS) entry which is preliminary data.</text>
</comment>
<dbReference type="InterPro" id="IPR036941">
    <property type="entry name" value="Rcpt_L-dom_sf"/>
</dbReference>
<proteinExistence type="predicted"/>
<name>A0A5D0GIN4_9FLAO</name>
<dbReference type="SUPFAM" id="SSF52058">
    <property type="entry name" value="L domain-like"/>
    <property type="match status" value="2"/>
</dbReference>
<keyword evidence="5" id="KW-0325">Glycoprotein</keyword>
<keyword evidence="8" id="KW-1185">Reference proteome</keyword>
<keyword evidence="2" id="KW-0134">Cell wall</keyword>
<protein>
    <submittedName>
        <fullName evidence="7">Cadherin repeat domain-containing protein</fullName>
    </submittedName>
</protein>
<dbReference type="Gene3D" id="3.80.20.20">
    <property type="entry name" value="Receptor L-domain"/>
    <property type="match status" value="1"/>
</dbReference>
<gene>
    <name evidence="7" type="ORF">FVF61_01625</name>
</gene>
<dbReference type="PANTHER" id="PTHR31018">
    <property type="entry name" value="SPORULATION-SPECIFIC PROTEIN-RELATED"/>
    <property type="match status" value="1"/>
</dbReference>
<evidence type="ECO:0000313" key="7">
    <source>
        <dbReference type="EMBL" id="TYA58875.1"/>
    </source>
</evidence>
<organism evidence="7 8">
    <name type="scientific">Formosa maritima</name>
    <dbReference type="NCBI Taxonomy" id="2592046"/>
    <lineage>
        <taxon>Bacteria</taxon>
        <taxon>Pseudomonadati</taxon>
        <taxon>Bacteroidota</taxon>
        <taxon>Flavobacteriia</taxon>
        <taxon>Flavobacteriales</taxon>
        <taxon>Flavobacteriaceae</taxon>
        <taxon>Formosa</taxon>
    </lineage>
</organism>
<evidence type="ECO:0000256" key="5">
    <source>
        <dbReference type="ARBA" id="ARBA00023180"/>
    </source>
</evidence>